<feature type="signal peptide" evidence="1">
    <location>
        <begin position="1"/>
        <end position="17"/>
    </location>
</feature>
<comment type="caution">
    <text evidence="3">The sequence shown here is derived from an EMBL/GenBank/DDBJ whole genome shotgun (WGS) entry which is preliminary data.</text>
</comment>
<evidence type="ECO:0000313" key="4">
    <source>
        <dbReference type="Proteomes" id="UP001530400"/>
    </source>
</evidence>
<feature type="domain" description="Methyltransferase type 11" evidence="2">
    <location>
        <begin position="125"/>
        <end position="197"/>
    </location>
</feature>
<dbReference type="EMBL" id="JALLPJ020000207">
    <property type="protein sequence ID" value="KAL3798728.1"/>
    <property type="molecule type" value="Genomic_DNA"/>
</dbReference>
<protein>
    <recommendedName>
        <fullName evidence="2">Methyltransferase type 11 domain-containing protein</fullName>
    </recommendedName>
</protein>
<proteinExistence type="predicted"/>
<dbReference type="Pfam" id="PF08241">
    <property type="entry name" value="Methyltransf_11"/>
    <property type="match status" value="1"/>
</dbReference>
<evidence type="ECO:0000259" key="2">
    <source>
        <dbReference type="Pfam" id="PF08241"/>
    </source>
</evidence>
<gene>
    <name evidence="3" type="ORF">ACHAWO_012087</name>
</gene>
<keyword evidence="1" id="KW-0732">Signal</keyword>
<dbReference type="PANTHER" id="PTHR43036">
    <property type="entry name" value="OSJNBB0011N17.9 PROTEIN"/>
    <property type="match status" value="1"/>
</dbReference>
<dbReference type="Proteomes" id="UP001530400">
    <property type="component" value="Unassembled WGS sequence"/>
</dbReference>
<organism evidence="3 4">
    <name type="scientific">Cyclotella atomus</name>
    <dbReference type="NCBI Taxonomy" id="382360"/>
    <lineage>
        <taxon>Eukaryota</taxon>
        <taxon>Sar</taxon>
        <taxon>Stramenopiles</taxon>
        <taxon>Ochrophyta</taxon>
        <taxon>Bacillariophyta</taxon>
        <taxon>Coscinodiscophyceae</taxon>
        <taxon>Thalassiosirophycidae</taxon>
        <taxon>Stephanodiscales</taxon>
        <taxon>Stephanodiscaceae</taxon>
        <taxon>Cyclotella</taxon>
    </lineage>
</organism>
<evidence type="ECO:0000313" key="3">
    <source>
        <dbReference type="EMBL" id="KAL3798728.1"/>
    </source>
</evidence>
<dbReference type="SUPFAM" id="SSF53335">
    <property type="entry name" value="S-adenosyl-L-methionine-dependent methyltransferases"/>
    <property type="match status" value="1"/>
</dbReference>
<dbReference type="InterPro" id="IPR029063">
    <property type="entry name" value="SAM-dependent_MTases_sf"/>
</dbReference>
<feature type="chain" id="PRO_5044809486" description="Methyltransferase type 11 domain-containing protein" evidence="1">
    <location>
        <begin position="18"/>
        <end position="292"/>
    </location>
</feature>
<sequence length="292" mass="32774">MLLFYVITSSLFNSAYAFNLPVKSTVRAPTPLAAKSICTFDSSDFAGKQGDWPYTAADLNRLDNSIDSNFYAEPRFVTHIDDMAIELLTNYYREEFSSMNKKGPLDILDLCSSWISHLPSDIRYGRVAGVGMNQKELEANKQLTEFHVQDMNEQPTLSLFEDNSFDVICNVVSVDYLTKPQEIFREMHRILRPGGVSLMSFSNRCFPSKAVAMWLQADDIGRLTIVASYYHYAAEWESIEALDLKEKQATPERPSAGEVFKNPASLTAWMNVAAAVAKNNSGDPMFVVKGVK</sequence>
<keyword evidence="4" id="KW-1185">Reference proteome</keyword>
<dbReference type="AlphaFoldDB" id="A0ABD3QEA3"/>
<dbReference type="PANTHER" id="PTHR43036:SF2">
    <property type="entry name" value="OS04G0481300 PROTEIN"/>
    <property type="match status" value="1"/>
</dbReference>
<accession>A0ABD3QEA3</accession>
<dbReference type="CDD" id="cd02440">
    <property type="entry name" value="AdoMet_MTases"/>
    <property type="match status" value="1"/>
</dbReference>
<dbReference type="Gene3D" id="3.40.50.150">
    <property type="entry name" value="Vaccinia Virus protein VP39"/>
    <property type="match status" value="1"/>
</dbReference>
<reference evidence="3 4" key="1">
    <citation type="submission" date="2024-10" db="EMBL/GenBank/DDBJ databases">
        <title>Updated reference genomes for cyclostephanoid diatoms.</title>
        <authorList>
            <person name="Roberts W.R."/>
            <person name="Alverson A.J."/>
        </authorList>
    </citation>
    <scope>NUCLEOTIDE SEQUENCE [LARGE SCALE GENOMIC DNA]</scope>
    <source>
        <strain evidence="3 4">AJA010-31</strain>
    </source>
</reference>
<name>A0ABD3QEA3_9STRA</name>
<evidence type="ECO:0000256" key="1">
    <source>
        <dbReference type="SAM" id="SignalP"/>
    </source>
</evidence>
<dbReference type="InterPro" id="IPR013216">
    <property type="entry name" value="Methyltransf_11"/>
</dbReference>